<dbReference type="EMBL" id="UYRT01008439">
    <property type="protein sequence ID" value="VDK45052.1"/>
    <property type="molecule type" value="Genomic_DNA"/>
</dbReference>
<proteinExistence type="predicted"/>
<accession>A0A3P6Q5N7</accession>
<name>A0A3P6Q5N7_9BILA</name>
<evidence type="ECO:0000313" key="3">
    <source>
        <dbReference type="Proteomes" id="UP000271098"/>
    </source>
</evidence>
<evidence type="ECO:0000313" key="2">
    <source>
        <dbReference type="EMBL" id="VDK45052.1"/>
    </source>
</evidence>
<keyword evidence="3" id="KW-1185">Reference proteome</keyword>
<reference evidence="2 3" key="1">
    <citation type="submission" date="2018-11" db="EMBL/GenBank/DDBJ databases">
        <authorList>
            <consortium name="Pathogen Informatics"/>
        </authorList>
    </citation>
    <scope>NUCLEOTIDE SEQUENCE [LARGE SCALE GENOMIC DNA]</scope>
</reference>
<dbReference type="Gene3D" id="2.130.10.130">
    <property type="entry name" value="Integrin alpha, N-terminal"/>
    <property type="match status" value="1"/>
</dbReference>
<protein>
    <submittedName>
        <fullName evidence="2">Uncharacterized protein</fullName>
    </submittedName>
</protein>
<keyword evidence="1" id="KW-0472">Membrane</keyword>
<keyword evidence="1" id="KW-1133">Transmembrane helix</keyword>
<sequence length="147" mass="16024">MVGAPKAESGQPGTAQAGAVFSCPITARYTNSSGITDWCQQENVEYATIDEMRKPVGSAHGRQLHFQGKNRQLLGSVVASAGIPNGMAMVSWLILMFFSAKILIHLITRLHNTYLITYLNNCSSALLISRLACPLAYLVSCCYLFSY</sequence>
<dbReference type="OrthoDB" id="5317514at2759"/>
<evidence type="ECO:0000256" key="1">
    <source>
        <dbReference type="SAM" id="Phobius"/>
    </source>
</evidence>
<dbReference type="PROSITE" id="PS51257">
    <property type="entry name" value="PROKAR_LIPOPROTEIN"/>
    <property type="match status" value="1"/>
</dbReference>
<gene>
    <name evidence="2" type="ORF">GPUH_LOCUS4461</name>
</gene>
<organism evidence="2 3">
    <name type="scientific">Gongylonema pulchrum</name>
    <dbReference type="NCBI Taxonomy" id="637853"/>
    <lineage>
        <taxon>Eukaryota</taxon>
        <taxon>Metazoa</taxon>
        <taxon>Ecdysozoa</taxon>
        <taxon>Nematoda</taxon>
        <taxon>Chromadorea</taxon>
        <taxon>Rhabditida</taxon>
        <taxon>Spirurina</taxon>
        <taxon>Spiruromorpha</taxon>
        <taxon>Spiruroidea</taxon>
        <taxon>Gongylonematidae</taxon>
        <taxon>Gongylonema</taxon>
    </lineage>
</organism>
<dbReference type="InterPro" id="IPR028994">
    <property type="entry name" value="Integrin_alpha_N"/>
</dbReference>
<dbReference type="AlphaFoldDB" id="A0A3P6Q5N7"/>
<feature type="transmembrane region" description="Helical" evidence="1">
    <location>
        <begin position="127"/>
        <end position="146"/>
    </location>
</feature>
<keyword evidence="1" id="KW-0812">Transmembrane</keyword>
<dbReference type="Proteomes" id="UP000271098">
    <property type="component" value="Unassembled WGS sequence"/>
</dbReference>